<gene>
    <name evidence="5" type="primary">LOC103719716</name>
</gene>
<comment type="similarity">
    <text evidence="1">Belongs to the UPF0677 family.</text>
</comment>
<keyword evidence="4" id="KW-1185">Reference proteome</keyword>
<dbReference type="RefSeq" id="XP_038974071.1">
    <property type="nucleotide sequence ID" value="XM_039118143.1"/>
</dbReference>
<sequence>MARLENLIRPPMRCGAVAKRSIFPSLPAAGFARGRKWGKAGRMTLAIAARLGREDPDLLLRAALRAASLRFQETLRPDPLFVDPYACCLLSPISGHWDMEEQPPVLTTTLSPCHYRLATKFLDDKLLSLASSMDKVRQIVLLTDGMDTRPYRLSWPQPSIIYDVSPESVFKVASQRLKGAGAKISRNCMLVHVPLESSDLQAILCEKGFKGDKPSLWVLQGLPLLTSTGLNDILFAISNLAMKGSFLIGELPLCFLGTEIGDMPAAQKYMEKLFISHGFRADAFDYGEIAKNMLLEPPSGAYKNVLFIAEQLRLSDSQRECWQVCGMIQQLDNKDAQKMESWWMHFERMEEEGDEEGFEEL</sequence>
<evidence type="ECO:0000313" key="5">
    <source>
        <dbReference type="RefSeq" id="XP_038974071.1"/>
    </source>
</evidence>
<dbReference type="GeneID" id="103719716"/>
<dbReference type="SUPFAM" id="SSF53335">
    <property type="entry name" value="S-adenosyl-L-methionine-dependent methyltransferases"/>
    <property type="match status" value="1"/>
</dbReference>
<evidence type="ECO:0000256" key="3">
    <source>
        <dbReference type="ARBA" id="ARBA00022679"/>
    </source>
</evidence>
<reference evidence="5" key="1">
    <citation type="submission" date="2025-08" db="UniProtKB">
        <authorList>
            <consortium name="RefSeq"/>
        </authorList>
    </citation>
    <scope>IDENTIFICATION</scope>
    <source>
        <tissue evidence="5">Young leaves</tissue>
    </source>
</reference>
<dbReference type="InterPro" id="IPR011610">
    <property type="entry name" value="SAM_mthyl_Trfase_ML2640-like"/>
</dbReference>
<dbReference type="InterPro" id="IPR029063">
    <property type="entry name" value="SAM-dependent_MTases_sf"/>
</dbReference>
<evidence type="ECO:0000256" key="1">
    <source>
        <dbReference type="ARBA" id="ARBA00008138"/>
    </source>
</evidence>
<dbReference type="PANTHER" id="PTHR43619:SF2">
    <property type="entry name" value="S-ADENOSYL-L-METHIONINE-DEPENDENT METHYLTRANSFERASES SUPERFAMILY PROTEIN"/>
    <property type="match status" value="1"/>
</dbReference>
<dbReference type="GO" id="GO:0032259">
    <property type="term" value="P:methylation"/>
    <property type="evidence" value="ECO:0007669"/>
    <property type="project" value="UniProtKB-KW"/>
</dbReference>
<keyword evidence="2 5" id="KW-0489">Methyltransferase</keyword>
<dbReference type="PANTHER" id="PTHR43619">
    <property type="entry name" value="S-ADENOSYL-L-METHIONINE-DEPENDENT METHYLTRANSFERASE YKTD-RELATED"/>
    <property type="match status" value="1"/>
</dbReference>
<dbReference type="AlphaFoldDB" id="A0A8B8ZIS3"/>
<dbReference type="Proteomes" id="UP000228380">
    <property type="component" value="Unplaced"/>
</dbReference>
<dbReference type="NCBIfam" id="TIGR00027">
    <property type="entry name" value="mthyl_TIGR00027"/>
    <property type="match status" value="1"/>
</dbReference>
<organism evidence="4 5">
    <name type="scientific">Phoenix dactylifera</name>
    <name type="common">Date palm</name>
    <dbReference type="NCBI Taxonomy" id="42345"/>
    <lineage>
        <taxon>Eukaryota</taxon>
        <taxon>Viridiplantae</taxon>
        <taxon>Streptophyta</taxon>
        <taxon>Embryophyta</taxon>
        <taxon>Tracheophyta</taxon>
        <taxon>Spermatophyta</taxon>
        <taxon>Magnoliopsida</taxon>
        <taxon>Liliopsida</taxon>
        <taxon>Arecaceae</taxon>
        <taxon>Coryphoideae</taxon>
        <taxon>Phoeniceae</taxon>
        <taxon>Phoenix</taxon>
    </lineage>
</organism>
<dbReference type="OrthoDB" id="203237at2759"/>
<evidence type="ECO:0000313" key="4">
    <source>
        <dbReference type="Proteomes" id="UP000228380"/>
    </source>
</evidence>
<keyword evidence="3" id="KW-0808">Transferase</keyword>
<dbReference type="Pfam" id="PF04072">
    <property type="entry name" value="LCM"/>
    <property type="match status" value="1"/>
</dbReference>
<dbReference type="GO" id="GO:0008168">
    <property type="term" value="F:methyltransferase activity"/>
    <property type="evidence" value="ECO:0007669"/>
    <property type="project" value="UniProtKB-KW"/>
</dbReference>
<dbReference type="InterPro" id="IPR007213">
    <property type="entry name" value="Ppm1/Ppm2/Tcmp"/>
</dbReference>
<evidence type="ECO:0000256" key="2">
    <source>
        <dbReference type="ARBA" id="ARBA00022603"/>
    </source>
</evidence>
<proteinExistence type="inferred from homology"/>
<name>A0A8B8ZIS3_PHODC</name>
<accession>A0A8B8ZIS3</accession>
<dbReference type="Gene3D" id="3.40.50.150">
    <property type="entry name" value="Vaccinia Virus protein VP39"/>
    <property type="match status" value="1"/>
</dbReference>
<protein>
    <submittedName>
        <fullName evidence="5">S-adenosyl-L-methionine-dependent methyltransferase MMAR_1595 isoform X1</fullName>
    </submittedName>
</protein>